<dbReference type="Gramene" id="rna44484">
    <property type="protein sequence ID" value="RHN49635.1"/>
    <property type="gene ID" value="gene44484"/>
</dbReference>
<keyword evidence="1" id="KW-0812">Transmembrane</keyword>
<organism evidence="2">
    <name type="scientific">Medicago truncatula</name>
    <name type="common">Barrel medic</name>
    <name type="synonym">Medicago tribuloides</name>
    <dbReference type="NCBI Taxonomy" id="3880"/>
    <lineage>
        <taxon>Eukaryota</taxon>
        <taxon>Viridiplantae</taxon>
        <taxon>Streptophyta</taxon>
        <taxon>Embryophyta</taxon>
        <taxon>Tracheophyta</taxon>
        <taxon>Spermatophyta</taxon>
        <taxon>Magnoliopsida</taxon>
        <taxon>eudicotyledons</taxon>
        <taxon>Gunneridae</taxon>
        <taxon>Pentapetalae</taxon>
        <taxon>rosids</taxon>
        <taxon>fabids</taxon>
        <taxon>Fabales</taxon>
        <taxon>Fabaceae</taxon>
        <taxon>Papilionoideae</taxon>
        <taxon>50 kb inversion clade</taxon>
        <taxon>NPAAA clade</taxon>
        <taxon>Hologalegina</taxon>
        <taxon>IRL clade</taxon>
        <taxon>Trifolieae</taxon>
        <taxon>Medicago</taxon>
    </lineage>
</organism>
<evidence type="ECO:0008006" key="3">
    <source>
        <dbReference type="Google" id="ProtNLM"/>
    </source>
</evidence>
<keyword evidence="1" id="KW-1133">Transmembrane helix</keyword>
<reference evidence="2" key="1">
    <citation type="journal article" date="2018" name="Nat. Plants">
        <title>Whole-genome landscape of Medicago truncatula symbiotic genes.</title>
        <authorList>
            <person name="Pecrix Y."/>
            <person name="Gamas P."/>
            <person name="Carrere S."/>
        </authorList>
    </citation>
    <scope>NUCLEOTIDE SEQUENCE</scope>
    <source>
        <tissue evidence="2">Leaves</tissue>
    </source>
</reference>
<accession>A0A396HEA5</accession>
<dbReference type="Proteomes" id="UP000265566">
    <property type="component" value="Chromosome 7"/>
</dbReference>
<keyword evidence="1" id="KW-0472">Membrane</keyword>
<sequence length="142" mass="16263">MPSFFLKFNKQNCLPLYSSDVFNFFPEASDASRFLCRFFAVLAALVPAVSYPLSTFSFLDLFFFLLESSSFPPISAFFLFFCFAFFGFLLKPSVLRNDEEPRDWSISFLISFTLFELGLLFEVSARKPSFLVDLVSLEPNVA</sequence>
<gene>
    <name evidence="2" type="ORF">MtrunA17_Chr7g0276611</name>
</gene>
<proteinExistence type="predicted"/>
<evidence type="ECO:0000313" key="2">
    <source>
        <dbReference type="EMBL" id="RHN49635.1"/>
    </source>
</evidence>
<feature type="transmembrane region" description="Helical" evidence="1">
    <location>
        <begin position="104"/>
        <end position="121"/>
    </location>
</feature>
<feature type="transmembrane region" description="Helical" evidence="1">
    <location>
        <begin position="34"/>
        <end position="54"/>
    </location>
</feature>
<name>A0A396HEA5_MEDTR</name>
<comment type="caution">
    <text evidence="2">The sequence shown here is derived from an EMBL/GenBank/DDBJ whole genome shotgun (WGS) entry which is preliminary data.</text>
</comment>
<feature type="transmembrane region" description="Helical" evidence="1">
    <location>
        <begin position="74"/>
        <end position="92"/>
    </location>
</feature>
<protein>
    <recommendedName>
        <fullName evidence="3">Transmembrane protein</fullName>
    </recommendedName>
</protein>
<dbReference type="EMBL" id="PSQE01000007">
    <property type="protein sequence ID" value="RHN49635.1"/>
    <property type="molecule type" value="Genomic_DNA"/>
</dbReference>
<evidence type="ECO:0000256" key="1">
    <source>
        <dbReference type="SAM" id="Phobius"/>
    </source>
</evidence>
<dbReference type="AlphaFoldDB" id="A0A396HEA5"/>